<evidence type="ECO:0000313" key="2">
    <source>
        <dbReference type="Proteomes" id="UP000471381"/>
    </source>
</evidence>
<dbReference type="AlphaFoldDB" id="A0A6N9TLL9"/>
<name>A0A6N9TLL9_9ALTE</name>
<keyword evidence="2" id="KW-1185">Reference proteome</keyword>
<keyword evidence="1" id="KW-0808">Transferase</keyword>
<protein>
    <submittedName>
        <fullName evidence="1">Methyltransferase domain-containing protein</fullName>
    </submittedName>
</protein>
<organism evidence="1 2">
    <name type="scientific">Alteromonas genovensis</name>
    <dbReference type="NCBI Taxonomy" id="471225"/>
    <lineage>
        <taxon>Bacteria</taxon>
        <taxon>Pseudomonadati</taxon>
        <taxon>Pseudomonadota</taxon>
        <taxon>Gammaproteobacteria</taxon>
        <taxon>Alteromonadales</taxon>
        <taxon>Alteromonadaceae</taxon>
        <taxon>Alteromonas/Salinimonas group</taxon>
        <taxon>Alteromonas</taxon>
    </lineage>
</organism>
<dbReference type="SUPFAM" id="SSF53335">
    <property type="entry name" value="S-adenosyl-L-methionine-dependent methyltransferases"/>
    <property type="match status" value="1"/>
</dbReference>
<dbReference type="RefSeq" id="WP_163107583.1">
    <property type="nucleotide sequence ID" value="NZ_JAAAWO010000015.1"/>
</dbReference>
<sequence>MRCPLCSTSAVTPFFTDKKRPYLQCSECYLVFVHPDFLPSAYTEKSEYDKHENSFDDDGYKQFLRKLINPLLSLINTGETALDFGCGPAAVLAKMLEGEGLNVDIYDPFYAPFEEVLNRSFDVITCTEAIEHFHHPAKEWSILTSMLNPNGILAIMTKRVIDKERFATWHYKNDPTHVSFFSERTFSYLARRDGFDIKFPSSDVVLMRKL</sequence>
<dbReference type="Pfam" id="PF13489">
    <property type="entry name" value="Methyltransf_23"/>
    <property type="match status" value="1"/>
</dbReference>
<dbReference type="GO" id="GO:0008168">
    <property type="term" value="F:methyltransferase activity"/>
    <property type="evidence" value="ECO:0007669"/>
    <property type="project" value="UniProtKB-KW"/>
</dbReference>
<gene>
    <name evidence="1" type="ORF">GTQ48_16080</name>
</gene>
<comment type="caution">
    <text evidence="1">The sequence shown here is derived from an EMBL/GenBank/DDBJ whole genome shotgun (WGS) entry which is preliminary data.</text>
</comment>
<dbReference type="CDD" id="cd02440">
    <property type="entry name" value="AdoMet_MTases"/>
    <property type="match status" value="1"/>
</dbReference>
<dbReference type="Proteomes" id="UP000471381">
    <property type="component" value="Unassembled WGS sequence"/>
</dbReference>
<keyword evidence="1" id="KW-0489">Methyltransferase</keyword>
<proteinExistence type="predicted"/>
<accession>A0A6N9TLL9</accession>
<reference evidence="1 2" key="1">
    <citation type="submission" date="2020-01" db="EMBL/GenBank/DDBJ databases">
        <title>Genomes of bacteria type strains.</title>
        <authorList>
            <person name="Chen J."/>
            <person name="Zhu S."/>
            <person name="Yang J."/>
        </authorList>
    </citation>
    <scope>NUCLEOTIDE SEQUENCE [LARGE SCALE GENOMIC DNA]</scope>
    <source>
        <strain evidence="1 2">LMG 24078</strain>
    </source>
</reference>
<dbReference type="InterPro" id="IPR029063">
    <property type="entry name" value="SAM-dependent_MTases_sf"/>
</dbReference>
<dbReference type="EMBL" id="JAAAWO010000015">
    <property type="protein sequence ID" value="NDW17035.1"/>
    <property type="molecule type" value="Genomic_DNA"/>
</dbReference>
<evidence type="ECO:0000313" key="1">
    <source>
        <dbReference type="EMBL" id="NDW17035.1"/>
    </source>
</evidence>
<dbReference type="Gene3D" id="3.40.50.150">
    <property type="entry name" value="Vaccinia Virus protein VP39"/>
    <property type="match status" value="1"/>
</dbReference>
<dbReference type="GO" id="GO:0032259">
    <property type="term" value="P:methylation"/>
    <property type="evidence" value="ECO:0007669"/>
    <property type="project" value="UniProtKB-KW"/>
</dbReference>